<dbReference type="OrthoDB" id="9943803at2759"/>
<evidence type="ECO:0000256" key="1">
    <source>
        <dbReference type="SAM" id="MobiDB-lite"/>
    </source>
</evidence>
<dbReference type="InParanoid" id="A0A6P7NBG6"/>
<keyword evidence="3" id="KW-1185">Reference proteome</keyword>
<evidence type="ECO:0000256" key="2">
    <source>
        <dbReference type="SAM" id="SignalP"/>
    </source>
</evidence>
<feature type="region of interest" description="Disordered" evidence="1">
    <location>
        <begin position="28"/>
        <end position="51"/>
    </location>
</feature>
<reference evidence="4" key="1">
    <citation type="submission" date="2025-08" db="UniProtKB">
        <authorList>
            <consortium name="RefSeq"/>
        </authorList>
    </citation>
    <scope>IDENTIFICATION</scope>
</reference>
<feature type="signal peptide" evidence="2">
    <location>
        <begin position="1"/>
        <end position="20"/>
    </location>
</feature>
<dbReference type="KEGG" id="bspl:114861617"/>
<gene>
    <name evidence="4" type="primary">si:ch211-170d8.2</name>
</gene>
<name>A0A6P7NBG6_BETSP</name>
<feature type="chain" id="PRO_5028228868" evidence="2">
    <location>
        <begin position="21"/>
        <end position="293"/>
    </location>
</feature>
<proteinExistence type="predicted"/>
<keyword evidence="2" id="KW-0732">Signal</keyword>
<organism evidence="3 4">
    <name type="scientific">Betta splendens</name>
    <name type="common">Siamese fighting fish</name>
    <dbReference type="NCBI Taxonomy" id="158456"/>
    <lineage>
        <taxon>Eukaryota</taxon>
        <taxon>Metazoa</taxon>
        <taxon>Chordata</taxon>
        <taxon>Craniata</taxon>
        <taxon>Vertebrata</taxon>
        <taxon>Euteleostomi</taxon>
        <taxon>Actinopterygii</taxon>
        <taxon>Neopterygii</taxon>
        <taxon>Teleostei</taxon>
        <taxon>Neoteleostei</taxon>
        <taxon>Acanthomorphata</taxon>
        <taxon>Anabantaria</taxon>
        <taxon>Anabantiformes</taxon>
        <taxon>Anabantoidei</taxon>
        <taxon>Osphronemidae</taxon>
        <taxon>Betta</taxon>
    </lineage>
</organism>
<evidence type="ECO:0000313" key="4">
    <source>
        <dbReference type="RefSeq" id="XP_029016892.1"/>
    </source>
</evidence>
<dbReference type="RefSeq" id="XP_029016892.1">
    <property type="nucleotide sequence ID" value="XM_029161059.3"/>
</dbReference>
<dbReference type="Proteomes" id="UP000515150">
    <property type="component" value="Chromosome 9"/>
</dbReference>
<dbReference type="AlphaFoldDB" id="A0A6P7NBG6"/>
<accession>A0A6P7NBG6</accession>
<evidence type="ECO:0000313" key="3">
    <source>
        <dbReference type="Proteomes" id="UP000515150"/>
    </source>
</evidence>
<dbReference type="FunCoup" id="A0A6P7NBG6">
    <property type="interactions" value="93"/>
</dbReference>
<feature type="compositionally biased region" description="Low complexity" evidence="1">
    <location>
        <begin position="29"/>
        <end position="38"/>
    </location>
</feature>
<protein>
    <submittedName>
        <fullName evidence="4">Uncharacterized protein si:ch211-170d8.2</fullName>
    </submittedName>
</protein>
<sequence>MTSSCCIWIALFLCLTTTDTGAFARAVNSRPRASPSPKSADETPASTLRTDASRRQRCAELAAPWAENTQRAPEENATTLQVRLRPFSTRASRGLVFPGKLLFGLVRQVYHCCQERLTCRSVKGIPGRFRGDTDVEFLLTKEALSLSVTRVELHLQFTNPQHLDIRPVLPFMEKRNLPSRYSLWSRGGSAELRVDLLFLLQELQEAAGGVRRGPDLVNLRRLVFSSRGTPLGEQAAAFARQDTDGDSWGEGFDAWPSTDLGLVVGCSQAGSGVSCRTGGVHLSHIPFLALYYR</sequence>
<dbReference type="GeneID" id="114861617"/>